<dbReference type="Ensembl" id="ENSECRT00000019649.1">
    <property type="protein sequence ID" value="ENSECRP00000019255.1"/>
    <property type="gene ID" value="ENSECRG00000012874.1"/>
</dbReference>
<evidence type="ECO:0000313" key="15">
    <source>
        <dbReference type="Proteomes" id="UP000694620"/>
    </source>
</evidence>
<keyword evidence="7" id="KW-0915">Sodium</keyword>
<evidence type="ECO:0000256" key="11">
    <source>
        <dbReference type="ARBA" id="ARBA00023180"/>
    </source>
</evidence>
<dbReference type="Pfam" id="PF01758">
    <property type="entry name" value="SBF"/>
    <property type="match status" value="1"/>
</dbReference>
<feature type="transmembrane region" description="Helical" evidence="13">
    <location>
        <begin position="31"/>
        <end position="54"/>
    </location>
</feature>
<dbReference type="AlphaFoldDB" id="A0A8C4SMH8"/>
<feature type="transmembrane region" description="Helical" evidence="13">
    <location>
        <begin position="195"/>
        <end position="219"/>
    </location>
</feature>
<dbReference type="Gene3D" id="1.20.1530.20">
    <property type="match status" value="1"/>
</dbReference>
<evidence type="ECO:0000256" key="12">
    <source>
        <dbReference type="ARBA" id="ARBA00023201"/>
    </source>
</evidence>
<dbReference type="InterPro" id="IPR002657">
    <property type="entry name" value="BilAc:Na_symport/Acr3"/>
</dbReference>
<reference evidence="14" key="2">
    <citation type="submission" date="2025-08" db="UniProtKB">
        <authorList>
            <consortium name="Ensembl"/>
        </authorList>
    </citation>
    <scope>IDENTIFICATION</scope>
</reference>
<evidence type="ECO:0000313" key="14">
    <source>
        <dbReference type="Ensembl" id="ENSECRP00000019255.1"/>
    </source>
</evidence>
<evidence type="ECO:0000256" key="4">
    <source>
        <dbReference type="ARBA" id="ARBA00022692"/>
    </source>
</evidence>
<dbReference type="OrthoDB" id="203097at2759"/>
<keyword evidence="11" id="KW-0325">Glycoprotein</keyword>
<evidence type="ECO:0000256" key="6">
    <source>
        <dbReference type="ARBA" id="ARBA00022989"/>
    </source>
</evidence>
<evidence type="ECO:0000256" key="7">
    <source>
        <dbReference type="ARBA" id="ARBA00023053"/>
    </source>
</evidence>
<dbReference type="InterPro" id="IPR038770">
    <property type="entry name" value="Na+/solute_symporter_sf"/>
</dbReference>
<evidence type="ECO:0000256" key="9">
    <source>
        <dbReference type="ARBA" id="ARBA00023065"/>
    </source>
</evidence>
<dbReference type="PANTHER" id="PTHR10361">
    <property type="entry name" value="SODIUM-BILE ACID COTRANSPORTER"/>
    <property type="match status" value="1"/>
</dbReference>
<feature type="transmembrane region" description="Helical" evidence="13">
    <location>
        <begin position="282"/>
        <end position="310"/>
    </location>
</feature>
<comment type="similarity">
    <text evidence="2">Belongs to the bile acid:sodium symporter (BASS) (TC 2.A.28) family.</text>
</comment>
<dbReference type="GO" id="GO:0008508">
    <property type="term" value="F:bile acid:sodium symporter activity"/>
    <property type="evidence" value="ECO:0007669"/>
    <property type="project" value="TreeGrafter"/>
</dbReference>
<feature type="transmembrane region" description="Helical" evidence="13">
    <location>
        <begin position="125"/>
        <end position="147"/>
    </location>
</feature>
<evidence type="ECO:0000256" key="5">
    <source>
        <dbReference type="ARBA" id="ARBA00022847"/>
    </source>
</evidence>
<dbReference type="FunFam" id="1.20.1530.20:FF:000010">
    <property type="entry name" value="Solute carrier family 10 member 6"/>
    <property type="match status" value="1"/>
</dbReference>
<keyword evidence="12" id="KW-0739">Sodium transport</keyword>
<keyword evidence="4 13" id="KW-0812">Transmembrane</keyword>
<protein>
    <submittedName>
        <fullName evidence="14">Solute carrier family 10 member 6</fullName>
    </submittedName>
</protein>
<keyword evidence="5" id="KW-0769">Symport</keyword>
<keyword evidence="6 13" id="KW-1133">Transmembrane helix</keyword>
<evidence type="ECO:0000256" key="13">
    <source>
        <dbReference type="SAM" id="Phobius"/>
    </source>
</evidence>
<reference evidence="14" key="1">
    <citation type="submission" date="2021-06" db="EMBL/GenBank/DDBJ databases">
        <authorList>
            <consortium name="Wellcome Sanger Institute Data Sharing"/>
        </authorList>
    </citation>
    <scope>NUCLEOTIDE SEQUENCE [LARGE SCALE GENOMIC DNA]</scope>
</reference>
<reference evidence="14" key="3">
    <citation type="submission" date="2025-09" db="UniProtKB">
        <authorList>
            <consortium name="Ensembl"/>
        </authorList>
    </citation>
    <scope>IDENTIFICATION</scope>
</reference>
<keyword evidence="15" id="KW-1185">Reference proteome</keyword>
<keyword evidence="8" id="KW-0445">Lipid transport</keyword>
<evidence type="ECO:0000256" key="2">
    <source>
        <dbReference type="ARBA" id="ARBA00006528"/>
    </source>
</evidence>
<accession>A0A8C4SMH8</accession>
<feature type="transmembrane region" description="Helical" evidence="13">
    <location>
        <begin position="97"/>
        <end position="118"/>
    </location>
</feature>
<organism evidence="14 15">
    <name type="scientific">Erpetoichthys calabaricus</name>
    <name type="common">Rope fish</name>
    <name type="synonym">Calamoichthys calabaricus</name>
    <dbReference type="NCBI Taxonomy" id="27687"/>
    <lineage>
        <taxon>Eukaryota</taxon>
        <taxon>Metazoa</taxon>
        <taxon>Chordata</taxon>
        <taxon>Craniata</taxon>
        <taxon>Vertebrata</taxon>
        <taxon>Euteleostomi</taxon>
        <taxon>Actinopterygii</taxon>
        <taxon>Polypteriformes</taxon>
        <taxon>Polypteridae</taxon>
        <taxon>Erpetoichthys</taxon>
    </lineage>
</organism>
<evidence type="ECO:0000256" key="8">
    <source>
        <dbReference type="ARBA" id="ARBA00023055"/>
    </source>
</evidence>
<sequence>MLNCINSSDCVGNTTDGEEETFPGFNDPLNFAFTCVLSIMLALVVFSLGCTVEVQKLWFHIRRPWGIGLGIVCQFGLMPFIGYILSIAFALNPVHAVAVLIMGCCPGGIISNVITYWIDGDMDLSIAMTTCSTILAMGMMPLCLYIYSSSWVQSGNIKIPYTNIGITLVSLIVPVSAGIFVNYRWPKHAKKILKVGSILGWLIIVIVTVISVVLFKGSWAVDTSVLIIGVIYPIVGYVSGFALAFLLRQPWKRCRTICLETGAQNIQVCATVLQTSFTPKQLVLMFSFPLIYCGFQFLHGVIFVIAYQLYKRKFTKVLLETSVQEEPNKVSEGNGITCKNMKPMTEIFTHDERKSSKM</sequence>
<comment type="subcellular location">
    <subcellularLocation>
        <location evidence="1">Membrane</location>
        <topology evidence="1">Multi-pass membrane protein</topology>
    </subcellularLocation>
</comment>
<feature type="transmembrane region" description="Helical" evidence="13">
    <location>
        <begin position="159"/>
        <end position="183"/>
    </location>
</feature>
<name>A0A8C4SMH8_ERPCA</name>
<keyword evidence="10 13" id="KW-0472">Membrane</keyword>
<evidence type="ECO:0000256" key="3">
    <source>
        <dbReference type="ARBA" id="ARBA00022448"/>
    </source>
</evidence>
<dbReference type="InterPro" id="IPR004710">
    <property type="entry name" value="Bilac:Na_transpt"/>
</dbReference>
<dbReference type="Proteomes" id="UP000694620">
    <property type="component" value="Chromosome 5"/>
</dbReference>
<dbReference type="PANTHER" id="PTHR10361:SF55">
    <property type="entry name" value="SODIUM-DEPENDENT ORGANIC ANION TRANSPORTER"/>
    <property type="match status" value="1"/>
</dbReference>
<keyword evidence="3" id="KW-0813">Transport</keyword>
<gene>
    <name evidence="14" type="primary">SLC10A6</name>
</gene>
<feature type="transmembrane region" description="Helical" evidence="13">
    <location>
        <begin position="225"/>
        <end position="247"/>
    </location>
</feature>
<dbReference type="NCBIfam" id="TIGR00841">
    <property type="entry name" value="bass"/>
    <property type="match status" value="1"/>
</dbReference>
<proteinExistence type="inferred from homology"/>
<feature type="transmembrane region" description="Helical" evidence="13">
    <location>
        <begin position="66"/>
        <end position="91"/>
    </location>
</feature>
<dbReference type="GO" id="GO:0016020">
    <property type="term" value="C:membrane"/>
    <property type="evidence" value="ECO:0007669"/>
    <property type="project" value="UniProtKB-SubCell"/>
</dbReference>
<evidence type="ECO:0000256" key="10">
    <source>
        <dbReference type="ARBA" id="ARBA00023136"/>
    </source>
</evidence>
<keyword evidence="9" id="KW-0406">Ion transport</keyword>
<evidence type="ECO:0000256" key="1">
    <source>
        <dbReference type="ARBA" id="ARBA00004141"/>
    </source>
</evidence>
<dbReference type="GeneTree" id="ENSGT00950000182808"/>